<accession>A0A9D1RTV3</accession>
<gene>
    <name evidence="1" type="ORF">H9868_03770</name>
</gene>
<name>A0A9D1RTV3_9FIRM</name>
<organism evidence="1 2">
    <name type="scientific">Candidatus Flavonifractor merdipullorum</name>
    <dbReference type="NCBI Taxonomy" id="2838590"/>
    <lineage>
        <taxon>Bacteria</taxon>
        <taxon>Bacillati</taxon>
        <taxon>Bacillota</taxon>
        <taxon>Clostridia</taxon>
        <taxon>Eubacteriales</taxon>
        <taxon>Oscillospiraceae</taxon>
        <taxon>Flavonifractor</taxon>
    </lineage>
</organism>
<reference evidence="1" key="1">
    <citation type="journal article" date="2021" name="PeerJ">
        <title>Extensive microbial diversity within the chicken gut microbiome revealed by metagenomics and culture.</title>
        <authorList>
            <person name="Gilroy R."/>
            <person name="Ravi A."/>
            <person name="Getino M."/>
            <person name="Pursley I."/>
            <person name="Horton D.L."/>
            <person name="Alikhan N.F."/>
            <person name="Baker D."/>
            <person name="Gharbi K."/>
            <person name="Hall N."/>
            <person name="Watson M."/>
            <person name="Adriaenssens E.M."/>
            <person name="Foster-Nyarko E."/>
            <person name="Jarju S."/>
            <person name="Secka A."/>
            <person name="Antonio M."/>
            <person name="Oren A."/>
            <person name="Chaudhuri R.R."/>
            <person name="La Ragione R."/>
            <person name="Hildebrand F."/>
            <person name="Pallen M.J."/>
        </authorList>
    </citation>
    <scope>NUCLEOTIDE SEQUENCE</scope>
    <source>
        <strain evidence="1">ChiGjej6B6-1540</strain>
    </source>
</reference>
<comment type="caution">
    <text evidence="1">The sequence shown here is derived from an EMBL/GenBank/DDBJ whole genome shotgun (WGS) entry which is preliminary data.</text>
</comment>
<proteinExistence type="predicted"/>
<reference evidence="1" key="2">
    <citation type="submission" date="2021-04" db="EMBL/GenBank/DDBJ databases">
        <authorList>
            <person name="Gilroy R."/>
        </authorList>
    </citation>
    <scope>NUCLEOTIDE SEQUENCE</scope>
    <source>
        <strain evidence="1">ChiGjej6B6-1540</strain>
    </source>
</reference>
<dbReference type="Proteomes" id="UP000824192">
    <property type="component" value="Unassembled WGS sequence"/>
</dbReference>
<sequence>MTIHTIGPTRMVVYFTPAELRDRGCTAETLDEERAAPLVRRALREEGIAAEGKMEIDAFPSDCGLLLFVHLTPPGRQWFSFGGLEELLAAARGGGVPPEDAVLCWYGDRWWLSLPPEEKRWGHILSEFGRPERERPALDAALREYGAVIFPQRAFSRLLAYFPRN</sequence>
<dbReference type="AlphaFoldDB" id="A0A9D1RTV3"/>
<evidence type="ECO:0000313" key="2">
    <source>
        <dbReference type="Proteomes" id="UP000824192"/>
    </source>
</evidence>
<protein>
    <submittedName>
        <fullName evidence="1">Adaptor protein MecA</fullName>
    </submittedName>
</protein>
<evidence type="ECO:0000313" key="1">
    <source>
        <dbReference type="EMBL" id="HIW93639.1"/>
    </source>
</evidence>
<dbReference type="EMBL" id="DXGA01000081">
    <property type="protein sequence ID" value="HIW93639.1"/>
    <property type="molecule type" value="Genomic_DNA"/>
</dbReference>